<evidence type="ECO:0000313" key="8">
    <source>
        <dbReference type="Proteomes" id="UP000426027"/>
    </source>
</evidence>
<dbReference type="PRINTS" id="PR00344">
    <property type="entry name" value="BCTRLSENSOR"/>
</dbReference>
<dbReference type="CDD" id="cd00082">
    <property type="entry name" value="HisKA"/>
    <property type="match status" value="1"/>
</dbReference>
<organism evidence="7 8">
    <name type="scientific">Phnomibacter ginsenosidimutans</name>
    <dbReference type="NCBI Taxonomy" id="2676868"/>
    <lineage>
        <taxon>Bacteria</taxon>
        <taxon>Pseudomonadati</taxon>
        <taxon>Bacteroidota</taxon>
        <taxon>Chitinophagia</taxon>
        <taxon>Chitinophagales</taxon>
        <taxon>Chitinophagaceae</taxon>
        <taxon>Phnomibacter</taxon>
    </lineage>
</organism>
<dbReference type="PANTHER" id="PTHR43547:SF2">
    <property type="entry name" value="HYBRID SIGNAL TRANSDUCTION HISTIDINE KINASE C"/>
    <property type="match status" value="1"/>
</dbReference>
<dbReference type="FunFam" id="3.30.565.10:FF:000006">
    <property type="entry name" value="Sensor histidine kinase WalK"/>
    <property type="match status" value="1"/>
</dbReference>
<keyword evidence="8" id="KW-1185">Reference proteome</keyword>
<evidence type="ECO:0000313" key="7">
    <source>
        <dbReference type="EMBL" id="QGW29815.1"/>
    </source>
</evidence>
<gene>
    <name evidence="7" type="ORF">GLV81_18345</name>
</gene>
<evidence type="ECO:0000256" key="3">
    <source>
        <dbReference type="ARBA" id="ARBA00022553"/>
    </source>
</evidence>
<keyword evidence="5" id="KW-0418">Kinase</keyword>
<dbReference type="PANTHER" id="PTHR43547">
    <property type="entry name" value="TWO-COMPONENT HISTIDINE KINASE"/>
    <property type="match status" value="1"/>
</dbReference>
<evidence type="ECO:0000259" key="6">
    <source>
        <dbReference type="PROSITE" id="PS50109"/>
    </source>
</evidence>
<dbReference type="EMBL" id="CP046566">
    <property type="protein sequence ID" value="QGW29815.1"/>
    <property type="molecule type" value="Genomic_DNA"/>
</dbReference>
<dbReference type="Gene3D" id="3.30.565.10">
    <property type="entry name" value="Histidine kinase-like ATPase, C-terminal domain"/>
    <property type="match status" value="1"/>
</dbReference>
<dbReference type="Pfam" id="PF02518">
    <property type="entry name" value="HATPase_c"/>
    <property type="match status" value="1"/>
</dbReference>
<keyword evidence="3" id="KW-0597">Phosphoprotein</keyword>
<dbReference type="SUPFAM" id="SSF47384">
    <property type="entry name" value="Homodimeric domain of signal transducing histidine kinase"/>
    <property type="match status" value="1"/>
</dbReference>
<dbReference type="PROSITE" id="PS50109">
    <property type="entry name" value="HIS_KIN"/>
    <property type="match status" value="1"/>
</dbReference>
<evidence type="ECO:0000256" key="5">
    <source>
        <dbReference type="ARBA" id="ARBA00022777"/>
    </source>
</evidence>
<dbReference type="GO" id="GO:0000155">
    <property type="term" value="F:phosphorelay sensor kinase activity"/>
    <property type="evidence" value="ECO:0007669"/>
    <property type="project" value="InterPro"/>
</dbReference>
<dbReference type="SUPFAM" id="SSF55874">
    <property type="entry name" value="ATPase domain of HSP90 chaperone/DNA topoisomerase II/histidine kinase"/>
    <property type="match status" value="1"/>
</dbReference>
<keyword evidence="4" id="KW-0808">Transferase</keyword>
<reference evidence="7 8" key="1">
    <citation type="submission" date="2019-11" db="EMBL/GenBank/DDBJ databases">
        <authorList>
            <person name="Im W.T."/>
        </authorList>
    </citation>
    <scope>NUCLEOTIDE SEQUENCE [LARGE SCALE GENOMIC DNA]</scope>
    <source>
        <strain evidence="7 8">SB-02</strain>
    </source>
</reference>
<dbReference type="Pfam" id="PF00512">
    <property type="entry name" value="HisKA"/>
    <property type="match status" value="1"/>
</dbReference>
<dbReference type="InterPro" id="IPR036890">
    <property type="entry name" value="HATPase_C_sf"/>
</dbReference>
<evidence type="ECO:0000256" key="2">
    <source>
        <dbReference type="ARBA" id="ARBA00012438"/>
    </source>
</evidence>
<dbReference type="InterPro" id="IPR004358">
    <property type="entry name" value="Sig_transdc_His_kin-like_C"/>
</dbReference>
<protein>
    <recommendedName>
        <fullName evidence="2">histidine kinase</fullName>
        <ecNumber evidence="2">2.7.13.3</ecNumber>
    </recommendedName>
</protein>
<name>A0A6I6GMR3_9BACT</name>
<feature type="domain" description="Histidine kinase" evidence="6">
    <location>
        <begin position="32"/>
        <end position="249"/>
    </location>
</feature>
<comment type="catalytic activity">
    <reaction evidence="1">
        <text>ATP + protein L-histidine = ADP + protein N-phospho-L-histidine.</text>
        <dbReference type="EC" id="2.7.13.3"/>
    </reaction>
</comment>
<dbReference type="Gene3D" id="1.10.287.130">
    <property type="match status" value="1"/>
</dbReference>
<accession>A0A6I6GMR3</accession>
<dbReference type="InterPro" id="IPR036097">
    <property type="entry name" value="HisK_dim/P_sf"/>
</dbReference>
<dbReference type="Proteomes" id="UP000426027">
    <property type="component" value="Chromosome"/>
</dbReference>
<proteinExistence type="predicted"/>
<dbReference type="EC" id="2.7.13.3" evidence="2"/>
<dbReference type="InterPro" id="IPR003661">
    <property type="entry name" value="HisK_dim/P_dom"/>
</dbReference>
<dbReference type="InterPro" id="IPR005467">
    <property type="entry name" value="His_kinase_dom"/>
</dbReference>
<dbReference type="KEGG" id="fls:GLV81_18345"/>
<dbReference type="SMART" id="SM00387">
    <property type="entry name" value="HATPase_c"/>
    <property type="match status" value="1"/>
</dbReference>
<dbReference type="InterPro" id="IPR003594">
    <property type="entry name" value="HATPase_dom"/>
</dbReference>
<evidence type="ECO:0000256" key="4">
    <source>
        <dbReference type="ARBA" id="ARBA00022679"/>
    </source>
</evidence>
<evidence type="ECO:0000256" key="1">
    <source>
        <dbReference type="ARBA" id="ARBA00000085"/>
    </source>
</evidence>
<dbReference type="CDD" id="cd00075">
    <property type="entry name" value="HATPase"/>
    <property type="match status" value="1"/>
</dbReference>
<dbReference type="SMART" id="SM00388">
    <property type="entry name" value="HisKA"/>
    <property type="match status" value="1"/>
</dbReference>
<sequence>MLGITVTAFLFLFRSLKTQQRLALLKNDFISNMTHELKTPIATVGVAIEALKSFHALNDPKRTQEYLDISAGELQRLNLLVDKVLRVSMFEQDKMELQQTVTDLTALAQQVVSSMRLQLEKAHAHCELHAAPAVMVKADALHLQSVLYNLLDNALKYSGDHPSIDIHIKQTDGRVQLRVSDKGEGIPAEYSDKVFDKFFRVPHGDTHNIKGYGLGLSYVAEVIKKHGGSIRVEPVQPHGACFVIELQSA</sequence>
<dbReference type="AlphaFoldDB" id="A0A6I6GMR3"/>